<accession>A0ABN8HUL3</accession>
<gene>
    <name evidence="1" type="ORF">IPOD504_LOCUS3282</name>
</gene>
<reference evidence="1" key="1">
    <citation type="submission" date="2022-03" db="EMBL/GenBank/DDBJ databases">
        <authorList>
            <person name="Martin H S."/>
        </authorList>
    </citation>
    <scope>NUCLEOTIDE SEQUENCE</scope>
</reference>
<sequence>MAPSVASSELSFTRSPVGVDEWIKASVLFVHFTIYVILCVDRFVDPREWIQHVCLPTRVFNLATRLAQWIVDLPPASEAFGRNSGWNVGAMWGLSRPNCSQPLDVCTVVCTKVRCFCMCTVV</sequence>
<name>A0ABN8HUL3_9NEOP</name>
<proteinExistence type="predicted"/>
<organism evidence="1 2">
    <name type="scientific">Iphiclides podalirius</name>
    <name type="common">scarce swallowtail</name>
    <dbReference type="NCBI Taxonomy" id="110791"/>
    <lineage>
        <taxon>Eukaryota</taxon>
        <taxon>Metazoa</taxon>
        <taxon>Ecdysozoa</taxon>
        <taxon>Arthropoda</taxon>
        <taxon>Hexapoda</taxon>
        <taxon>Insecta</taxon>
        <taxon>Pterygota</taxon>
        <taxon>Neoptera</taxon>
        <taxon>Endopterygota</taxon>
        <taxon>Lepidoptera</taxon>
        <taxon>Glossata</taxon>
        <taxon>Ditrysia</taxon>
        <taxon>Papilionoidea</taxon>
        <taxon>Papilionidae</taxon>
        <taxon>Papilioninae</taxon>
        <taxon>Iphiclides</taxon>
    </lineage>
</organism>
<feature type="non-terminal residue" evidence="1">
    <location>
        <position position="122"/>
    </location>
</feature>
<dbReference type="EMBL" id="OW152825">
    <property type="protein sequence ID" value="CAH2041601.1"/>
    <property type="molecule type" value="Genomic_DNA"/>
</dbReference>
<dbReference type="Proteomes" id="UP000837857">
    <property type="component" value="Chromosome 13"/>
</dbReference>
<keyword evidence="2" id="KW-1185">Reference proteome</keyword>
<evidence type="ECO:0000313" key="1">
    <source>
        <dbReference type="EMBL" id="CAH2041601.1"/>
    </source>
</evidence>
<evidence type="ECO:0000313" key="2">
    <source>
        <dbReference type="Proteomes" id="UP000837857"/>
    </source>
</evidence>
<protein>
    <submittedName>
        <fullName evidence="1">Uncharacterized protein</fullName>
    </submittedName>
</protein>